<sequence>MPVPPEACEHTNPKSEITQVHRDTSSTFLVPSYGGETSACVKKGHPCMKCGRPHTTREAHFPGVNPGVFQPQIIPTPVLKLRKEWLRGGA</sequence>
<dbReference type="EMBL" id="BPLR01013301">
    <property type="protein sequence ID" value="GIY60250.1"/>
    <property type="molecule type" value="Genomic_DNA"/>
</dbReference>
<reference evidence="1 2" key="1">
    <citation type="submission" date="2021-06" db="EMBL/GenBank/DDBJ databases">
        <title>Caerostris extrusa draft genome.</title>
        <authorList>
            <person name="Kono N."/>
            <person name="Arakawa K."/>
        </authorList>
    </citation>
    <scope>NUCLEOTIDE SEQUENCE [LARGE SCALE GENOMIC DNA]</scope>
</reference>
<protein>
    <submittedName>
        <fullName evidence="1">Uncharacterized protein</fullName>
    </submittedName>
</protein>
<gene>
    <name evidence="1" type="ORF">CEXT_697111</name>
</gene>
<evidence type="ECO:0000313" key="2">
    <source>
        <dbReference type="Proteomes" id="UP001054945"/>
    </source>
</evidence>
<comment type="caution">
    <text evidence="1">The sequence shown here is derived from an EMBL/GenBank/DDBJ whole genome shotgun (WGS) entry which is preliminary data.</text>
</comment>
<accession>A0AAV4UQV6</accession>
<dbReference type="Proteomes" id="UP001054945">
    <property type="component" value="Unassembled WGS sequence"/>
</dbReference>
<evidence type="ECO:0000313" key="1">
    <source>
        <dbReference type="EMBL" id="GIY60250.1"/>
    </source>
</evidence>
<name>A0AAV4UQV6_CAEEX</name>
<keyword evidence="2" id="KW-1185">Reference proteome</keyword>
<dbReference type="AlphaFoldDB" id="A0AAV4UQV6"/>
<proteinExistence type="predicted"/>
<organism evidence="1 2">
    <name type="scientific">Caerostris extrusa</name>
    <name type="common">Bark spider</name>
    <name type="synonym">Caerostris bankana</name>
    <dbReference type="NCBI Taxonomy" id="172846"/>
    <lineage>
        <taxon>Eukaryota</taxon>
        <taxon>Metazoa</taxon>
        <taxon>Ecdysozoa</taxon>
        <taxon>Arthropoda</taxon>
        <taxon>Chelicerata</taxon>
        <taxon>Arachnida</taxon>
        <taxon>Araneae</taxon>
        <taxon>Araneomorphae</taxon>
        <taxon>Entelegynae</taxon>
        <taxon>Araneoidea</taxon>
        <taxon>Araneidae</taxon>
        <taxon>Caerostris</taxon>
    </lineage>
</organism>